<name>A0A0X3TUE5_9RHOB</name>
<reference evidence="2 3" key="1">
    <citation type="submission" date="2015-12" db="EMBL/GenBank/DDBJ databases">
        <authorList>
            <person name="Shamseldin A."/>
            <person name="Moawad H."/>
            <person name="Abd El-Rahim W.M."/>
            <person name="Sadowsky M.J."/>
        </authorList>
    </citation>
    <scope>NUCLEOTIDE SEQUENCE [LARGE SCALE GENOMIC DNA]</scope>
    <source>
        <strain evidence="2 3">ZGT118</strain>
    </source>
</reference>
<gene>
    <name evidence="2" type="ORF">AVO45_10215</name>
</gene>
<keyword evidence="3" id="KW-1185">Reference proteome</keyword>
<dbReference type="NCBIfam" id="NF041384">
    <property type="entry name" value="YHS_seleno_dom"/>
    <property type="match status" value="1"/>
</dbReference>
<keyword evidence="1" id="KW-0732">Signal</keyword>
<sequence>MFSRRSFLASLTAILIAPAADADSPVFYSADGAAVSGYDAVAYFMTGQPVMGDPDISVMWKGVVWRFVSQKNREAFEANPRAFAPQFGGYCAYAVGKGYLMSADPTAWRIVDGKLYLTHSAEVADMWQEDIPGNIVLAEQHWPQVLRQ</sequence>
<protein>
    <submittedName>
        <fullName evidence="2">YHS domain protein</fullName>
    </submittedName>
</protein>
<evidence type="ECO:0000256" key="1">
    <source>
        <dbReference type="SAM" id="SignalP"/>
    </source>
</evidence>
<evidence type="ECO:0000313" key="3">
    <source>
        <dbReference type="Proteomes" id="UP000053791"/>
    </source>
</evidence>
<accession>A0A0X3TUE5</accession>
<organism evidence="2 3">
    <name type="scientific">Ruegeria marisrubri</name>
    <dbReference type="NCBI Taxonomy" id="1685379"/>
    <lineage>
        <taxon>Bacteria</taxon>
        <taxon>Pseudomonadati</taxon>
        <taxon>Pseudomonadota</taxon>
        <taxon>Alphaproteobacteria</taxon>
        <taxon>Rhodobacterales</taxon>
        <taxon>Roseobacteraceae</taxon>
        <taxon>Ruegeria</taxon>
    </lineage>
</organism>
<proteinExistence type="predicted"/>
<dbReference type="AlphaFoldDB" id="A0A0X3TUE5"/>
<dbReference type="EMBL" id="LQBQ01000034">
    <property type="protein sequence ID" value="KUJ76860.1"/>
    <property type="molecule type" value="Genomic_DNA"/>
</dbReference>
<dbReference type="Proteomes" id="UP000053791">
    <property type="component" value="Unassembled WGS sequence"/>
</dbReference>
<comment type="caution">
    <text evidence="2">The sequence shown here is derived from an EMBL/GenBank/DDBJ whole genome shotgun (WGS) entry which is preliminary data.</text>
</comment>
<dbReference type="OrthoDB" id="344729at2"/>
<feature type="signal peptide" evidence="1">
    <location>
        <begin position="1"/>
        <end position="22"/>
    </location>
</feature>
<dbReference type="STRING" id="1685379.AVO45_10215"/>
<evidence type="ECO:0000313" key="2">
    <source>
        <dbReference type="EMBL" id="KUJ76860.1"/>
    </source>
</evidence>
<feature type="chain" id="PRO_5007054381" evidence="1">
    <location>
        <begin position="23"/>
        <end position="148"/>
    </location>
</feature>